<evidence type="ECO:0000313" key="2">
    <source>
        <dbReference type="EMBL" id="MDT0496848.1"/>
    </source>
</evidence>
<dbReference type="Proteomes" id="UP001254608">
    <property type="component" value="Unassembled WGS sequence"/>
</dbReference>
<dbReference type="EMBL" id="JAVRIC010000006">
    <property type="protein sequence ID" value="MDT0496848.1"/>
    <property type="molecule type" value="Genomic_DNA"/>
</dbReference>
<comment type="caution">
    <text evidence="2">The sequence shown here is derived from an EMBL/GenBank/DDBJ whole genome shotgun (WGS) entry which is preliminary data.</text>
</comment>
<feature type="region of interest" description="Disordered" evidence="1">
    <location>
        <begin position="20"/>
        <end position="65"/>
    </location>
</feature>
<dbReference type="RefSeq" id="WP_311364242.1">
    <property type="nucleotide sequence ID" value="NZ_JAVRIC010000006.1"/>
</dbReference>
<sequence length="183" mass="21235">MTDRGVQKQIKALVSDGLLKRDYRPGTSPSYTLKPPNDVHPTPERRSPKPLKNPELNPRETRAKKSEVTFSEFEQRCIDNGEDAMPADHAVFRYASRINLSVEFLHLAWLVFYGRFRDSPKRYRDWRATFKNYVERGWLGLWYIDKQTGEYLLTTAGMQAAREHGVGMPREPESALSVGKYER</sequence>
<organism evidence="2 3">
    <name type="scientific">Banduia mediterranea</name>
    <dbReference type="NCBI Taxonomy" id="3075609"/>
    <lineage>
        <taxon>Bacteria</taxon>
        <taxon>Pseudomonadati</taxon>
        <taxon>Pseudomonadota</taxon>
        <taxon>Gammaproteobacteria</taxon>
        <taxon>Nevskiales</taxon>
        <taxon>Algiphilaceae</taxon>
        <taxon>Banduia</taxon>
    </lineage>
</organism>
<protein>
    <submittedName>
        <fullName evidence="2">Uncharacterized protein</fullName>
    </submittedName>
</protein>
<evidence type="ECO:0000313" key="3">
    <source>
        <dbReference type="Proteomes" id="UP001254608"/>
    </source>
</evidence>
<name>A0ABU2WG52_9GAMM</name>
<gene>
    <name evidence="2" type="ORF">RM530_05655</name>
</gene>
<feature type="compositionally biased region" description="Basic and acidic residues" evidence="1">
    <location>
        <begin position="163"/>
        <end position="173"/>
    </location>
</feature>
<evidence type="ECO:0000256" key="1">
    <source>
        <dbReference type="SAM" id="MobiDB-lite"/>
    </source>
</evidence>
<feature type="region of interest" description="Disordered" evidence="1">
    <location>
        <begin position="163"/>
        <end position="183"/>
    </location>
</feature>
<reference evidence="2 3" key="1">
    <citation type="submission" date="2023-09" db="EMBL/GenBank/DDBJ databases">
        <authorList>
            <person name="Rey-Velasco X."/>
        </authorList>
    </citation>
    <scope>NUCLEOTIDE SEQUENCE [LARGE SCALE GENOMIC DNA]</scope>
    <source>
        <strain evidence="2 3">W345</strain>
    </source>
</reference>
<accession>A0ABU2WG52</accession>
<proteinExistence type="predicted"/>
<keyword evidence="3" id="KW-1185">Reference proteome</keyword>